<keyword evidence="2" id="KW-0963">Cytoplasm</keyword>
<keyword evidence="5 7" id="KW-0863">Zinc-finger</keyword>
<dbReference type="EMBL" id="LSMT01000143">
    <property type="protein sequence ID" value="PFX25740.1"/>
    <property type="molecule type" value="Genomic_DNA"/>
</dbReference>
<keyword evidence="3 7" id="KW-0479">Metal-binding</keyword>
<dbReference type="InterPro" id="IPR002083">
    <property type="entry name" value="MATH/TRAF_dom"/>
</dbReference>
<name>A0A2B4SA99_STYPI</name>
<evidence type="ECO:0000313" key="12">
    <source>
        <dbReference type="Proteomes" id="UP000225706"/>
    </source>
</evidence>
<dbReference type="GO" id="GO:0042981">
    <property type="term" value="P:regulation of apoptotic process"/>
    <property type="evidence" value="ECO:0007669"/>
    <property type="project" value="InterPro"/>
</dbReference>
<dbReference type="STRING" id="50429.A0A2B4SA99"/>
<comment type="subcellular location">
    <subcellularLocation>
        <location evidence="1">Cytoplasm</location>
    </subcellularLocation>
</comment>
<dbReference type="GO" id="GO:0005737">
    <property type="term" value="C:cytoplasm"/>
    <property type="evidence" value="ECO:0007669"/>
    <property type="project" value="UniProtKB-SubCell"/>
</dbReference>
<dbReference type="SMART" id="SM00184">
    <property type="entry name" value="RING"/>
    <property type="match status" value="1"/>
</dbReference>
<evidence type="ECO:0000259" key="10">
    <source>
        <dbReference type="PROSITE" id="PS50145"/>
    </source>
</evidence>
<evidence type="ECO:0000256" key="3">
    <source>
        <dbReference type="ARBA" id="ARBA00022723"/>
    </source>
</evidence>
<evidence type="ECO:0000256" key="6">
    <source>
        <dbReference type="ARBA" id="ARBA00022833"/>
    </source>
</evidence>
<evidence type="ECO:0000256" key="4">
    <source>
        <dbReference type="ARBA" id="ARBA00022737"/>
    </source>
</evidence>
<dbReference type="PANTHER" id="PTHR10131">
    <property type="entry name" value="TNF RECEPTOR ASSOCIATED FACTOR"/>
    <property type="match status" value="1"/>
</dbReference>
<dbReference type="GO" id="GO:0045087">
    <property type="term" value="P:innate immune response"/>
    <property type="evidence" value="ECO:0007669"/>
    <property type="project" value="TreeGrafter"/>
</dbReference>
<dbReference type="SMART" id="SM00061">
    <property type="entry name" value="MATH"/>
    <property type="match status" value="1"/>
</dbReference>
<dbReference type="InterPro" id="IPR049440">
    <property type="entry name" value="TRAF3/5_RING"/>
</dbReference>
<dbReference type="PROSITE" id="PS50145">
    <property type="entry name" value="ZF_TRAF"/>
    <property type="match status" value="2"/>
</dbReference>
<dbReference type="AlphaFoldDB" id="A0A2B4SA99"/>
<dbReference type="Proteomes" id="UP000225706">
    <property type="component" value="Unassembled WGS sequence"/>
</dbReference>
<dbReference type="InterPro" id="IPR013083">
    <property type="entry name" value="Znf_RING/FYVE/PHD"/>
</dbReference>
<feature type="zinc finger region" description="TRAF-type" evidence="7">
    <location>
        <begin position="95"/>
        <end position="137"/>
    </location>
</feature>
<evidence type="ECO:0000259" key="9">
    <source>
        <dbReference type="PROSITE" id="PS50144"/>
    </source>
</evidence>
<dbReference type="PIRSF" id="PIRSF015614">
    <property type="entry name" value="TRAF"/>
    <property type="match status" value="1"/>
</dbReference>
<dbReference type="SUPFAM" id="SSF49599">
    <property type="entry name" value="TRAF domain-like"/>
    <property type="match status" value="1"/>
</dbReference>
<keyword evidence="4" id="KW-0677">Repeat</keyword>
<sequence length="511" mass="59196">MPLYAPFGHIPNELDSTSRSELVEELKGYDEDFDPPLEKKHKCSICHLGLREPVQTECGHRLCRKCLEPLMSLTGVDTNFSTYYSQVASDTLEDHSHKCLFFCVECEHNCGVQPERKNLQYHMESECLLRKILCEHCGDAVSWCEVEKHFGSCLKYPEQCNECKQEGIQRGKKHFGSCLKYPEQCNECKQEGIQRGKMKFHLQHHCPNVKIKCPFNHVGLCEFEGFQSDAGEHLVEEHLSQIMDLMKIFLIYHKEVMQRNALKETEVKLKDENNISFEKQANWNQRLESEVGDMQETLHEHSNEIDLLRHQLKETLDRVHKLKVEVKLLQQGQQLCNGQYIWKIENMDRCCQDAVSGVSPVMYSPGFYTSPCGYKMCLRINLNGVKSGVGTHVALHVHMMRGDHDKHLEWPFSKGFTLSIVDQSEGSLQYHITKTVVTKPEPSVFQRPVPPWDVISSEYSGYENFAPIDKIHMPQYSRKHLPSRELSMMKRETQEALRQLCHLELKVLKVT</sequence>
<dbReference type="CDD" id="cd00270">
    <property type="entry name" value="MATH_TRAF_C"/>
    <property type="match status" value="1"/>
</dbReference>
<dbReference type="GO" id="GO:0061630">
    <property type="term" value="F:ubiquitin protein ligase activity"/>
    <property type="evidence" value="ECO:0007669"/>
    <property type="project" value="TreeGrafter"/>
</dbReference>
<gene>
    <name evidence="11" type="primary">traf6-b</name>
    <name evidence="11" type="ORF">AWC38_SpisGene9619</name>
</gene>
<dbReference type="PROSITE" id="PS50144">
    <property type="entry name" value="MATH"/>
    <property type="match status" value="1"/>
</dbReference>
<dbReference type="GO" id="GO:0031663">
    <property type="term" value="P:lipopolysaccharide-mediated signaling pathway"/>
    <property type="evidence" value="ECO:0007669"/>
    <property type="project" value="TreeGrafter"/>
</dbReference>
<evidence type="ECO:0000256" key="7">
    <source>
        <dbReference type="PROSITE-ProRule" id="PRU00207"/>
    </source>
</evidence>
<evidence type="ECO:0000256" key="8">
    <source>
        <dbReference type="SAM" id="Coils"/>
    </source>
</evidence>
<dbReference type="Pfam" id="PF02176">
    <property type="entry name" value="zf-TRAF"/>
    <property type="match status" value="1"/>
</dbReference>
<dbReference type="InterPro" id="IPR001841">
    <property type="entry name" value="Znf_RING"/>
</dbReference>
<feature type="domain" description="TRAF-type" evidence="10">
    <location>
        <begin position="95"/>
        <end position="137"/>
    </location>
</feature>
<comment type="caution">
    <text evidence="11">The sequence shown here is derived from an EMBL/GenBank/DDBJ whole genome shotgun (WGS) entry which is preliminary data.</text>
</comment>
<dbReference type="GO" id="GO:0008270">
    <property type="term" value="F:zinc ion binding"/>
    <property type="evidence" value="ECO:0007669"/>
    <property type="project" value="UniProtKB-KW"/>
</dbReference>
<feature type="zinc finger region" description="TRAF-type" evidence="7">
    <location>
        <begin position="174"/>
        <end position="224"/>
    </location>
</feature>
<dbReference type="InterPro" id="IPR001293">
    <property type="entry name" value="Znf_TRAF"/>
</dbReference>
<evidence type="ECO:0000256" key="5">
    <source>
        <dbReference type="ARBA" id="ARBA00022771"/>
    </source>
</evidence>
<protein>
    <submittedName>
        <fullName evidence="11">TNF receptor-associated factor 6-B</fullName>
    </submittedName>
</protein>
<dbReference type="PANTHER" id="PTHR10131:SF152">
    <property type="entry name" value="TNF RECEPTOR-ASSOCIATED FACTOR 6"/>
    <property type="match status" value="1"/>
</dbReference>
<dbReference type="OrthoDB" id="6499288at2759"/>
<dbReference type="Pfam" id="PF21363">
    <property type="entry name" value="TRAF3_RING"/>
    <property type="match status" value="1"/>
</dbReference>
<dbReference type="Gene3D" id="2.60.210.10">
    <property type="entry name" value="Apoptosis, Tumor Necrosis Factor Receptor Associated Protein 2, Chain A"/>
    <property type="match status" value="1"/>
</dbReference>
<accession>A0A2B4SA99</accession>
<evidence type="ECO:0000313" key="11">
    <source>
        <dbReference type="EMBL" id="PFX25740.1"/>
    </source>
</evidence>
<reference evidence="12" key="1">
    <citation type="journal article" date="2017" name="bioRxiv">
        <title>Comparative analysis of the genomes of Stylophora pistillata and Acropora digitifera provides evidence for extensive differences between species of corals.</title>
        <authorList>
            <person name="Voolstra C.R."/>
            <person name="Li Y."/>
            <person name="Liew Y.J."/>
            <person name="Baumgarten S."/>
            <person name="Zoccola D."/>
            <person name="Flot J.-F."/>
            <person name="Tambutte S."/>
            <person name="Allemand D."/>
            <person name="Aranda M."/>
        </authorList>
    </citation>
    <scope>NUCLEOTIDE SEQUENCE [LARGE SCALE GENOMIC DNA]</scope>
</reference>
<evidence type="ECO:0000256" key="2">
    <source>
        <dbReference type="ARBA" id="ARBA00022490"/>
    </source>
</evidence>
<keyword evidence="8" id="KW-0175">Coiled coil</keyword>
<dbReference type="Pfam" id="PF21355">
    <property type="entry name" value="TRAF-mep_MATH"/>
    <property type="match status" value="1"/>
</dbReference>
<feature type="domain" description="TRAF-type" evidence="10">
    <location>
        <begin position="174"/>
        <end position="224"/>
    </location>
</feature>
<dbReference type="PROSITE" id="PS00518">
    <property type="entry name" value="ZF_RING_1"/>
    <property type="match status" value="1"/>
</dbReference>
<dbReference type="InterPro" id="IPR012227">
    <property type="entry name" value="TNF_rcpt-assoc_TRAF_met"/>
</dbReference>
<dbReference type="GO" id="GO:0043122">
    <property type="term" value="P:regulation of canonical NF-kappaB signal transduction"/>
    <property type="evidence" value="ECO:0007669"/>
    <property type="project" value="TreeGrafter"/>
</dbReference>
<evidence type="ECO:0000256" key="1">
    <source>
        <dbReference type="ARBA" id="ARBA00004496"/>
    </source>
</evidence>
<keyword evidence="6 7" id="KW-0862">Zinc</keyword>
<keyword evidence="11" id="KW-0675">Receptor</keyword>
<proteinExistence type="predicted"/>
<organism evidence="11 12">
    <name type="scientific">Stylophora pistillata</name>
    <name type="common">Smooth cauliflower coral</name>
    <dbReference type="NCBI Taxonomy" id="50429"/>
    <lineage>
        <taxon>Eukaryota</taxon>
        <taxon>Metazoa</taxon>
        <taxon>Cnidaria</taxon>
        <taxon>Anthozoa</taxon>
        <taxon>Hexacorallia</taxon>
        <taxon>Scleractinia</taxon>
        <taxon>Astrocoeniina</taxon>
        <taxon>Pocilloporidae</taxon>
        <taxon>Stylophora</taxon>
    </lineage>
</organism>
<dbReference type="InterPro" id="IPR008974">
    <property type="entry name" value="TRAF-like"/>
</dbReference>
<dbReference type="InterPro" id="IPR049342">
    <property type="entry name" value="TRAF1-6_MATH_dom"/>
</dbReference>
<feature type="coiled-coil region" evidence="8">
    <location>
        <begin position="284"/>
        <end position="325"/>
    </location>
</feature>
<keyword evidence="12" id="KW-1185">Reference proteome</keyword>
<dbReference type="InterPro" id="IPR017907">
    <property type="entry name" value="Znf_RING_CS"/>
</dbReference>
<feature type="domain" description="MATH" evidence="9">
    <location>
        <begin position="337"/>
        <end position="492"/>
    </location>
</feature>
<dbReference type="SUPFAM" id="SSF57850">
    <property type="entry name" value="RING/U-box"/>
    <property type="match status" value="1"/>
</dbReference>
<dbReference type="Gene3D" id="3.30.40.10">
    <property type="entry name" value="Zinc/RING finger domain, C3HC4 (zinc finger)"/>
    <property type="match status" value="4"/>
</dbReference>